<evidence type="ECO:0000313" key="3">
    <source>
        <dbReference type="Proteomes" id="UP001141552"/>
    </source>
</evidence>
<organism evidence="2 3">
    <name type="scientific">Turnera subulata</name>
    <dbReference type="NCBI Taxonomy" id="218843"/>
    <lineage>
        <taxon>Eukaryota</taxon>
        <taxon>Viridiplantae</taxon>
        <taxon>Streptophyta</taxon>
        <taxon>Embryophyta</taxon>
        <taxon>Tracheophyta</taxon>
        <taxon>Spermatophyta</taxon>
        <taxon>Magnoliopsida</taxon>
        <taxon>eudicotyledons</taxon>
        <taxon>Gunneridae</taxon>
        <taxon>Pentapetalae</taxon>
        <taxon>rosids</taxon>
        <taxon>fabids</taxon>
        <taxon>Malpighiales</taxon>
        <taxon>Passifloraceae</taxon>
        <taxon>Turnera</taxon>
    </lineage>
</organism>
<evidence type="ECO:0000313" key="2">
    <source>
        <dbReference type="EMBL" id="KAJ4828930.1"/>
    </source>
</evidence>
<dbReference type="EMBL" id="JAKUCV010006043">
    <property type="protein sequence ID" value="KAJ4828930.1"/>
    <property type="molecule type" value="Genomic_DNA"/>
</dbReference>
<dbReference type="PANTHER" id="PTHR35726:SF5">
    <property type="match status" value="1"/>
</dbReference>
<dbReference type="Proteomes" id="UP001141552">
    <property type="component" value="Unassembled WGS sequence"/>
</dbReference>
<keyword evidence="3" id="KW-1185">Reference proteome</keyword>
<comment type="caution">
    <text evidence="2">The sequence shown here is derived from an EMBL/GenBank/DDBJ whole genome shotgun (WGS) entry which is preliminary data.</text>
</comment>
<proteinExistence type="predicted"/>
<sequence>MANHKVVVTGPFDQKKLLKKLKKKTRKRVEIVEKEEEKEDPKDEHGEEEDALPPEVVLQFAWPPLLGYCKHDEAFMVFSDENPNACSIIADSEADYGVLKLCLDMNIPRDEDDAESCSWDTSDAPSSLESFGSEDQHQCSHFNDADKSIFGKPTWSSCKNWFAEAAMEYVSAEEGEEETINSTLVRKDAMDQMEDRLFWETCMAVGYP</sequence>
<dbReference type="PANTHER" id="PTHR35726">
    <property type="entry name" value="GLUTAMIC ACID-RICH PROTEIN-LIKE"/>
    <property type="match status" value="1"/>
</dbReference>
<reference evidence="2" key="2">
    <citation type="journal article" date="2023" name="Plants (Basel)">
        <title>Annotation of the Turnera subulata (Passifloraceae) Draft Genome Reveals the S-Locus Evolved after the Divergence of Turneroideae from Passifloroideae in a Stepwise Manner.</title>
        <authorList>
            <person name="Henning P.M."/>
            <person name="Roalson E.H."/>
            <person name="Mir W."/>
            <person name="McCubbin A.G."/>
            <person name="Shore J.S."/>
        </authorList>
    </citation>
    <scope>NUCLEOTIDE SEQUENCE</scope>
    <source>
        <strain evidence="2">F60SS</strain>
    </source>
</reference>
<reference evidence="2" key="1">
    <citation type="submission" date="2022-02" db="EMBL/GenBank/DDBJ databases">
        <authorList>
            <person name="Henning P.M."/>
            <person name="McCubbin A.G."/>
            <person name="Shore J.S."/>
        </authorList>
    </citation>
    <scope>NUCLEOTIDE SEQUENCE</scope>
    <source>
        <strain evidence="2">F60SS</strain>
        <tissue evidence="2">Leaves</tissue>
    </source>
</reference>
<accession>A0A9Q0J658</accession>
<gene>
    <name evidence="2" type="ORF">Tsubulata_040079</name>
</gene>
<feature type="region of interest" description="Disordered" evidence="1">
    <location>
        <begin position="24"/>
        <end position="54"/>
    </location>
</feature>
<protein>
    <submittedName>
        <fullName evidence="2">Uncharacterized protein</fullName>
    </submittedName>
</protein>
<name>A0A9Q0J658_9ROSI</name>
<evidence type="ECO:0000256" key="1">
    <source>
        <dbReference type="SAM" id="MobiDB-lite"/>
    </source>
</evidence>
<dbReference type="OrthoDB" id="1146319at2759"/>
<dbReference type="AlphaFoldDB" id="A0A9Q0J658"/>